<feature type="compositionally biased region" description="Low complexity" evidence="1">
    <location>
        <begin position="177"/>
        <end position="190"/>
    </location>
</feature>
<gene>
    <name evidence="2" type="ORF">EI97DRAFT_457419</name>
</gene>
<name>A0A6A6JMD6_WESOR</name>
<dbReference type="EMBL" id="ML986490">
    <property type="protein sequence ID" value="KAF2277394.1"/>
    <property type="molecule type" value="Genomic_DNA"/>
</dbReference>
<evidence type="ECO:0000313" key="2">
    <source>
        <dbReference type="EMBL" id="KAF2277394.1"/>
    </source>
</evidence>
<evidence type="ECO:0000313" key="3">
    <source>
        <dbReference type="Proteomes" id="UP000800097"/>
    </source>
</evidence>
<dbReference type="AlphaFoldDB" id="A0A6A6JMD6"/>
<feature type="region of interest" description="Disordered" evidence="1">
    <location>
        <begin position="166"/>
        <end position="229"/>
    </location>
</feature>
<dbReference type="GeneID" id="54553990"/>
<feature type="compositionally biased region" description="Low complexity" evidence="1">
    <location>
        <begin position="200"/>
        <end position="214"/>
    </location>
</feature>
<feature type="region of interest" description="Disordered" evidence="1">
    <location>
        <begin position="485"/>
        <end position="514"/>
    </location>
</feature>
<organism evidence="2 3">
    <name type="scientific">Westerdykella ornata</name>
    <dbReference type="NCBI Taxonomy" id="318751"/>
    <lineage>
        <taxon>Eukaryota</taxon>
        <taxon>Fungi</taxon>
        <taxon>Dikarya</taxon>
        <taxon>Ascomycota</taxon>
        <taxon>Pezizomycotina</taxon>
        <taxon>Dothideomycetes</taxon>
        <taxon>Pleosporomycetidae</taxon>
        <taxon>Pleosporales</taxon>
        <taxon>Sporormiaceae</taxon>
        <taxon>Westerdykella</taxon>
    </lineage>
</organism>
<proteinExistence type="predicted"/>
<evidence type="ECO:0000256" key="1">
    <source>
        <dbReference type="SAM" id="MobiDB-lite"/>
    </source>
</evidence>
<dbReference type="OrthoDB" id="3796227at2759"/>
<dbReference type="RefSeq" id="XP_033654933.1">
    <property type="nucleotide sequence ID" value="XM_033800815.1"/>
</dbReference>
<dbReference type="Proteomes" id="UP000800097">
    <property type="component" value="Unassembled WGS sequence"/>
</dbReference>
<accession>A0A6A6JMD6</accession>
<keyword evidence="3" id="KW-1185">Reference proteome</keyword>
<protein>
    <submittedName>
        <fullName evidence="2">Uncharacterized protein</fullName>
    </submittedName>
</protein>
<feature type="region of interest" description="Disordered" evidence="1">
    <location>
        <begin position="587"/>
        <end position="614"/>
    </location>
</feature>
<reference evidence="2" key="1">
    <citation type="journal article" date="2020" name="Stud. Mycol.">
        <title>101 Dothideomycetes genomes: a test case for predicting lifestyles and emergence of pathogens.</title>
        <authorList>
            <person name="Haridas S."/>
            <person name="Albert R."/>
            <person name="Binder M."/>
            <person name="Bloem J."/>
            <person name="Labutti K."/>
            <person name="Salamov A."/>
            <person name="Andreopoulos B."/>
            <person name="Baker S."/>
            <person name="Barry K."/>
            <person name="Bills G."/>
            <person name="Bluhm B."/>
            <person name="Cannon C."/>
            <person name="Castanera R."/>
            <person name="Culley D."/>
            <person name="Daum C."/>
            <person name="Ezra D."/>
            <person name="Gonzalez J."/>
            <person name="Henrissat B."/>
            <person name="Kuo A."/>
            <person name="Liang C."/>
            <person name="Lipzen A."/>
            <person name="Lutzoni F."/>
            <person name="Magnuson J."/>
            <person name="Mondo S."/>
            <person name="Nolan M."/>
            <person name="Ohm R."/>
            <person name="Pangilinan J."/>
            <person name="Park H.-J."/>
            <person name="Ramirez L."/>
            <person name="Alfaro M."/>
            <person name="Sun H."/>
            <person name="Tritt A."/>
            <person name="Yoshinaga Y."/>
            <person name="Zwiers L.-H."/>
            <person name="Turgeon B."/>
            <person name="Goodwin S."/>
            <person name="Spatafora J."/>
            <person name="Crous P."/>
            <person name="Grigoriev I."/>
        </authorList>
    </citation>
    <scope>NUCLEOTIDE SEQUENCE</scope>
    <source>
        <strain evidence="2">CBS 379.55</strain>
    </source>
</reference>
<sequence length="638" mass="70600">MPIHPINVPIRTPADILHRSSRPQYHSTYLPPKRDWRYVTGVYRHEDFTDTPGDQTVWDMLDEDACGARRKRRRKERKRRKGWTVDTTQAGNKVEEGEGNGVGYAATAHEGGEDEYGTSTTVMGRMISRPISIKCFAPISQNSNTTSATNNEYEPTALIVHLRLPKPSANKSRLPDRQTTPAPQTAPRATEVPSTTDSPSSIKTFRTRTSSTTSAVIFSPSPASNTDGFTPLTILSPTPPPPPSKTHNHTSPYKRPWMDNTYAPSPSSHTIRHASTRNPHRPLPAHWTLFPSAVPIDALVPPGIRLSAPELLAFYPNHVLWDGVARRLAGNGYTSEDLTGMIDFFHPAVKHEKDGEALQRFLKHYRTLEREVSKGKIKATSDLRTEALSTSPLPPTATLTPPKFTALTSSLANLPTGLAARDFTVAIRWWLTHRNAFTPPLEFNVLHARPLIQALRIPVKSVGRRNLDKVILEEWRVKGGTFEECATGGTAQEGDSGSNDEKTGQGSCEAGGGKGNRLEIDVNKRIVRRQVEVKLRHVLTFPFLALLSLAGDALELGIEKAEARKAMRDSKKFRTLEVQQRNDEYGGAVAHDEHMTESGKKRPKEIEKGAEESPAKKAAIKLKTAFSSLGQAFDDKRS</sequence>